<protein>
    <submittedName>
        <fullName evidence="1">Uncharacterized protein</fullName>
    </submittedName>
</protein>
<reference evidence="1" key="1">
    <citation type="submission" date="2014-11" db="EMBL/GenBank/DDBJ databases">
        <authorList>
            <person name="Amaro Gonzalez C."/>
        </authorList>
    </citation>
    <scope>NUCLEOTIDE SEQUENCE</scope>
</reference>
<sequence>MPLSTIFCTTRSFSVLPCL</sequence>
<dbReference type="AlphaFoldDB" id="A0A0E9VFU8"/>
<name>A0A0E9VFU8_ANGAN</name>
<evidence type="ECO:0000313" key="1">
    <source>
        <dbReference type="EMBL" id="JAH76300.1"/>
    </source>
</evidence>
<accession>A0A0E9VFU8</accession>
<reference evidence="1" key="2">
    <citation type="journal article" date="2015" name="Fish Shellfish Immunol.">
        <title>Early steps in the European eel (Anguilla anguilla)-Vibrio vulnificus interaction in the gills: Role of the RtxA13 toxin.</title>
        <authorList>
            <person name="Callol A."/>
            <person name="Pajuelo D."/>
            <person name="Ebbesson L."/>
            <person name="Teles M."/>
            <person name="MacKenzie S."/>
            <person name="Amaro C."/>
        </authorList>
    </citation>
    <scope>NUCLEOTIDE SEQUENCE</scope>
</reference>
<dbReference type="EMBL" id="GBXM01032277">
    <property type="protein sequence ID" value="JAH76300.1"/>
    <property type="molecule type" value="Transcribed_RNA"/>
</dbReference>
<organism evidence="1">
    <name type="scientific">Anguilla anguilla</name>
    <name type="common">European freshwater eel</name>
    <name type="synonym">Muraena anguilla</name>
    <dbReference type="NCBI Taxonomy" id="7936"/>
    <lineage>
        <taxon>Eukaryota</taxon>
        <taxon>Metazoa</taxon>
        <taxon>Chordata</taxon>
        <taxon>Craniata</taxon>
        <taxon>Vertebrata</taxon>
        <taxon>Euteleostomi</taxon>
        <taxon>Actinopterygii</taxon>
        <taxon>Neopterygii</taxon>
        <taxon>Teleostei</taxon>
        <taxon>Anguilliformes</taxon>
        <taxon>Anguillidae</taxon>
        <taxon>Anguilla</taxon>
    </lineage>
</organism>
<proteinExistence type="predicted"/>